<protein>
    <recommendedName>
        <fullName evidence="1">HicB-like antitoxin of toxin-antitoxin system domain-containing protein</fullName>
    </recommendedName>
</protein>
<dbReference type="InterPro" id="IPR035069">
    <property type="entry name" value="TTHA1013/TTHA0281-like"/>
</dbReference>
<dbReference type="EMBL" id="JANX01000469">
    <property type="protein sequence ID" value="KGM31623.1"/>
    <property type="molecule type" value="Genomic_DNA"/>
</dbReference>
<dbReference type="RefSeq" id="WP_034845325.1">
    <property type="nucleotide sequence ID" value="NZ_JANX01000469.1"/>
</dbReference>
<proteinExistence type="predicted"/>
<dbReference type="SUPFAM" id="SSF143100">
    <property type="entry name" value="TTHA1013/TTHA0281-like"/>
    <property type="match status" value="1"/>
</dbReference>
<feature type="domain" description="HicB-like antitoxin of toxin-antitoxin system" evidence="1">
    <location>
        <begin position="19"/>
        <end position="71"/>
    </location>
</feature>
<gene>
    <name evidence="2" type="ORF">P409_26110</name>
</gene>
<dbReference type="Pfam" id="PF05534">
    <property type="entry name" value="HicB"/>
    <property type="match status" value="1"/>
</dbReference>
<dbReference type="Gene3D" id="3.30.160.250">
    <property type="match status" value="1"/>
</dbReference>
<dbReference type="SUPFAM" id="SSF47598">
    <property type="entry name" value="Ribbon-helix-helix"/>
    <property type="match status" value="1"/>
</dbReference>
<dbReference type="OrthoDB" id="9807959at2"/>
<dbReference type="InterPro" id="IPR008651">
    <property type="entry name" value="Uncharacterised_HicB"/>
</dbReference>
<dbReference type="AlphaFoldDB" id="A0A0A0D161"/>
<dbReference type="InterPro" id="IPR031807">
    <property type="entry name" value="HicB-like"/>
</dbReference>
<evidence type="ECO:0000313" key="3">
    <source>
        <dbReference type="Proteomes" id="UP000029995"/>
    </source>
</evidence>
<sequence length="124" mass="13603">MATELETLPRFEIRPLTTEEGGGYLIEFPDFPGCIADGETPEVAIHEGRDALASYLRTLEELGRPVPAKGEVYGGQWRQRVPKSLHAALARRAEREGVSLNMLVTSLLAEGLGRRIGTEGDSRK</sequence>
<evidence type="ECO:0000259" key="1">
    <source>
        <dbReference type="Pfam" id="PF15919"/>
    </source>
</evidence>
<organism evidence="2 3">
    <name type="scientific">Inquilinus limosus MP06</name>
    <dbReference type="NCBI Taxonomy" id="1398085"/>
    <lineage>
        <taxon>Bacteria</taxon>
        <taxon>Pseudomonadati</taxon>
        <taxon>Pseudomonadota</taxon>
        <taxon>Alphaproteobacteria</taxon>
        <taxon>Rhodospirillales</taxon>
        <taxon>Rhodospirillaceae</taxon>
        <taxon>Inquilinus</taxon>
    </lineage>
</organism>
<dbReference type="Proteomes" id="UP000029995">
    <property type="component" value="Unassembled WGS sequence"/>
</dbReference>
<name>A0A0A0D161_9PROT</name>
<accession>A0A0A0D161</accession>
<dbReference type="InterPro" id="IPR010985">
    <property type="entry name" value="Ribbon_hlx_hlx"/>
</dbReference>
<comment type="caution">
    <text evidence="2">The sequence shown here is derived from an EMBL/GenBank/DDBJ whole genome shotgun (WGS) entry which is preliminary data.</text>
</comment>
<evidence type="ECO:0000313" key="2">
    <source>
        <dbReference type="EMBL" id="KGM31623.1"/>
    </source>
</evidence>
<reference evidence="2 3" key="1">
    <citation type="submission" date="2014-01" db="EMBL/GenBank/DDBJ databases">
        <title>Genome sequence determination for a cystic fibrosis isolate, Inquilinus limosus.</title>
        <authorList>
            <person name="Pino M."/>
            <person name="Di Conza J."/>
            <person name="Gutkind G."/>
        </authorList>
    </citation>
    <scope>NUCLEOTIDE SEQUENCE [LARGE SCALE GENOMIC DNA]</scope>
    <source>
        <strain evidence="2 3">MP06</strain>
    </source>
</reference>
<dbReference type="GO" id="GO:0006355">
    <property type="term" value="P:regulation of DNA-templated transcription"/>
    <property type="evidence" value="ECO:0007669"/>
    <property type="project" value="InterPro"/>
</dbReference>
<dbReference type="Pfam" id="PF15919">
    <property type="entry name" value="HicB_lk_antitox"/>
    <property type="match status" value="1"/>
</dbReference>